<dbReference type="InterPro" id="IPR027417">
    <property type="entry name" value="P-loop_NTPase"/>
</dbReference>
<gene>
    <name evidence="2" type="ORF">ACFYTH_06260</name>
</gene>
<keyword evidence="3" id="KW-1185">Reference proteome</keyword>
<sequence>MIKPGGKARGTVPAPTHGFVGREDELELVSTLLTSGPHRLITLAGPGGIGKTRLADEAARRVKAQGLRVHWVPLARLPVDAEYVQVERATASAVISADFSNRPTFDALEASLRGVDGAARSDRVLLVLDNGEHLLDALRALIERLLDRLPNLVIMVTSRSPVAWRDEYLHVVRQLSASEALLMFRQRTELIGRAVEWSAQNTAIAAEICKHVQYHPLYIQLAVGRLRYQALTDLCNELTGRADDKRLEWTTGARAGSDARHLGITNVIAWSYQLCSEKEKLLFIRLSAFAPAGDTNPDDTDDAADAGAGLDAIIAVCSDDEHPTDDAHTTEYSGQEEQVRLSTREIAGLLESLADKSLVTIHITASGQRYSMPETLRVYALDRLRDDGRCEPTRLARRHLAYYRDRVANAADNWFSPRERDLVQWARSAWGNIVAAIETSITVEGEAAAGLEICRGLITLRVPFVRGSIRDIRGLAERCLEASRALIPQPTDLQIELKAALAWLAIRSGQGPEATRLLNEVIPHHLSALDGIDWLNHPEQDRGLPPIIELAEGTRLFLSDEDERAILVIRRARVKFHDVGDPAEVFAGMFGALAASLLGSAAEAHQIARCAVDHAEASGATWATSWVKLAWAVTLTKHGDPHEAAAVLRDTLSYQLSFGDQWGAMWSAVLRTWALERMIVGDDPDRDWKLANEIAQILGGTETLRRHLGVEITSMGCFAKMSLQSETSARAVLGDEKFTAEMARGAELDPHTNDVHRLALGEPVLTVDPSPSEVARHGGRTAPNSPLKYVATPWEKLSATEQEVAVLAAAGNSNAKIAKHRQTSVRTVDRQISSVLDKLRIPDRHHIAEFVPDHLLAQQRRLR</sequence>
<organism evidence="2 3">
    <name type="scientific">Nocardia africana</name>
    <dbReference type="NCBI Taxonomy" id="134964"/>
    <lineage>
        <taxon>Bacteria</taxon>
        <taxon>Bacillati</taxon>
        <taxon>Actinomycetota</taxon>
        <taxon>Actinomycetes</taxon>
        <taxon>Mycobacteriales</taxon>
        <taxon>Nocardiaceae</taxon>
        <taxon>Nocardia</taxon>
    </lineage>
</organism>
<dbReference type="RefSeq" id="WP_387249718.1">
    <property type="nucleotide sequence ID" value="NZ_JBIALX010000002.1"/>
</dbReference>
<dbReference type="SUPFAM" id="SSF46894">
    <property type="entry name" value="C-terminal effector domain of the bipartite response regulators"/>
    <property type="match status" value="1"/>
</dbReference>
<dbReference type="PANTHER" id="PTHR47691">
    <property type="entry name" value="REGULATOR-RELATED"/>
    <property type="match status" value="1"/>
</dbReference>
<proteinExistence type="predicted"/>
<name>A0ABW6NE94_9NOCA</name>
<dbReference type="InterPro" id="IPR016032">
    <property type="entry name" value="Sig_transdc_resp-reg_C-effctor"/>
</dbReference>
<feature type="domain" description="HTH luxR-type" evidence="1">
    <location>
        <begin position="794"/>
        <end position="851"/>
    </location>
</feature>
<accession>A0ABW6NE94</accession>
<dbReference type="InterPro" id="IPR036388">
    <property type="entry name" value="WH-like_DNA-bd_sf"/>
</dbReference>
<dbReference type="Pfam" id="PF13191">
    <property type="entry name" value="AAA_16"/>
    <property type="match status" value="1"/>
</dbReference>
<dbReference type="Proteomes" id="UP001601521">
    <property type="component" value="Unassembled WGS sequence"/>
</dbReference>
<dbReference type="InterPro" id="IPR041664">
    <property type="entry name" value="AAA_16"/>
</dbReference>
<dbReference type="InterPro" id="IPR000792">
    <property type="entry name" value="Tscrpt_reg_LuxR_C"/>
</dbReference>
<dbReference type="PANTHER" id="PTHR47691:SF3">
    <property type="entry name" value="HTH-TYPE TRANSCRIPTIONAL REGULATOR RV0890C-RELATED"/>
    <property type="match status" value="1"/>
</dbReference>
<dbReference type="SMART" id="SM00421">
    <property type="entry name" value="HTH_LUXR"/>
    <property type="match status" value="1"/>
</dbReference>
<dbReference type="Gene3D" id="3.40.50.300">
    <property type="entry name" value="P-loop containing nucleotide triphosphate hydrolases"/>
    <property type="match status" value="1"/>
</dbReference>
<evidence type="ECO:0000313" key="3">
    <source>
        <dbReference type="Proteomes" id="UP001601521"/>
    </source>
</evidence>
<dbReference type="EMBL" id="JBIALX010000002">
    <property type="protein sequence ID" value="MFF0452957.1"/>
    <property type="molecule type" value="Genomic_DNA"/>
</dbReference>
<evidence type="ECO:0000313" key="2">
    <source>
        <dbReference type="EMBL" id="MFF0452957.1"/>
    </source>
</evidence>
<dbReference type="Pfam" id="PF00196">
    <property type="entry name" value="GerE"/>
    <property type="match status" value="1"/>
</dbReference>
<dbReference type="SUPFAM" id="SSF52540">
    <property type="entry name" value="P-loop containing nucleoside triphosphate hydrolases"/>
    <property type="match status" value="1"/>
</dbReference>
<evidence type="ECO:0000259" key="1">
    <source>
        <dbReference type="SMART" id="SM00421"/>
    </source>
</evidence>
<dbReference type="Gene3D" id="1.10.10.10">
    <property type="entry name" value="Winged helix-like DNA-binding domain superfamily/Winged helix DNA-binding domain"/>
    <property type="match status" value="1"/>
</dbReference>
<comment type="caution">
    <text evidence="2">The sequence shown here is derived from an EMBL/GenBank/DDBJ whole genome shotgun (WGS) entry which is preliminary data.</text>
</comment>
<protein>
    <submittedName>
        <fullName evidence="2">AAA family ATPase</fullName>
    </submittedName>
</protein>
<reference evidence="2 3" key="1">
    <citation type="submission" date="2024-10" db="EMBL/GenBank/DDBJ databases">
        <title>The Natural Products Discovery Center: Release of the First 8490 Sequenced Strains for Exploring Actinobacteria Biosynthetic Diversity.</title>
        <authorList>
            <person name="Kalkreuter E."/>
            <person name="Kautsar S.A."/>
            <person name="Yang D."/>
            <person name="Bader C.D."/>
            <person name="Teijaro C.N."/>
            <person name="Fluegel L."/>
            <person name="Davis C.M."/>
            <person name="Simpson J.R."/>
            <person name="Lauterbach L."/>
            <person name="Steele A.D."/>
            <person name="Gui C."/>
            <person name="Meng S."/>
            <person name="Li G."/>
            <person name="Viehrig K."/>
            <person name="Ye F."/>
            <person name="Su P."/>
            <person name="Kiefer A.F."/>
            <person name="Nichols A."/>
            <person name="Cepeda A.J."/>
            <person name="Yan W."/>
            <person name="Fan B."/>
            <person name="Jiang Y."/>
            <person name="Adhikari A."/>
            <person name="Zheng C.-J."/>
            <person name="Schuster L."/>
            <person name="Cowan T.M."/>
            <person name="Smanski M.J."/>
            <person name="Chevrette M.G."/>
            <person name="De Carvalho L.P.S."/>
            <person name="Shen B."/>
        </authorList>
    </citation>
    <scope>NUCLEOTIDE SEQUENCE [LARGE SCALE GENOMIC DNA]</scope>
    <source>
        <strain evidence="2 3">NPDC004550</strain>
    </source>
</reference>